<reference evidence="2" key="2">
    <citation type="journal article" date="2021" name="PeerJ">
        <title>Extensive microbial diversity within the chicken gut microbiome revealed by metagenomics and culture.</title>
        <authorList>
            <person name="Gilroy R."/>
            <person name="Ravi A."/>
            <person name="Getino M."/>
            <person name="Pursley I."/>
            <person name="Horton D.L."/>
            <person name="Alikhan N.F."/>
            <person name="Baker D."/>
            <person name="Gharbi K."/>
            <person name="Hall N."/>
            <person name="Watson M."/>
            <person name="Adriaenssens E.M."/>
            <person name="Foster-Nyarko E."/>
            <person name="Jarju S."/>
            <person name="Secka A."/>
            <person name="Antonio M."/>
            <person name="Oren A."/>
            <person name="Chaudhuri R.R."/>
            <person name="La Ragione R."/>
            <person name="Hildebrand F."/>
            <person name="Pallen M.J."/>
        </authorList>
    </citation>
    <scope>NUCLEOTIDE SEQUENCE</scope>
    <source>
        <strain evidence="2">17073</strain>
    </source>
</reference>
<evidence type="ECO:0000259" key="1">
    <source>
        <dbReference type="Pfam" id="PF18962"/>
    </source>
</evidence>
<dbReference type="AlphaFoldDB" id="A0A9D1LHD6"/>
<name>A0A9D1LHD6_9BACT</name>
<dbReference type="InterPro" id="IPR026444">
    <property type="entry name" value="Secre_tail"/>
</dbReference>
<feature type="non-terminal residue" evidence="2">
    <location>
        <position position="1"/>
    </location>
</feature>
<sequence>EEYGVFTFSGVDYFTLKNVTVTTTDLTFPSVVHVRNKSRHCTVDHCHVYAERSESATGTDINLIYQYAKNEADCNNDHFAVRNSLIEGGYIGLRIAGTSFVALPKQVGSLVENNTFRNQGSKSLYSPSRDIDFTIRGNVFENTETQKTDFQAIDIETSEGLIVESNSFYINLPVYATAMNIRKASGTAEKHGRIVNNEIALTSPGASTTTGIKLNSPSSCLDIAYNTVLVTGNAELGGGVALYINDQMTDMTVRNNILQVEDGGVVYRFYKETCIDGIAFSNNVLSTTGTSFAKTSSSTTIDTYEDWVQRSGETNSINRAVTFLSSSILYPADESILSQAMPLDFATTDKEGTPRDPSTPTIGAYEYSEDTETPAYAEGYPAIGGITHVSAEARLMSTTNAVVHLLVRPTSEPAPTADEIDASSLKIELRKGKEAAIKLEGLARQTEYKLYSILSNLTGSSVSEILESEPFTTSYTPTAVSTFEDVTTTEDGFDDGTASFTGFSIESTTDAVVEGDKVAKIGENAVVTLTNTDKGLPLTGFFLKSDGNVTITIYDGNGEIHPYTAESTYDTWIFYNLKDKGTITALEMATNGNAYIDNFSGEPLPIEIATAETEIAATEGSRATLSATVSGGVAPYSFSWKDAMRNEIATTASCQTPELSHSGAYTVEATDAWGNSANARVLVYVEGSAHVATFDDNYLDDESYYNGLGEDDSDWTSPGTDSKFFSGSYSFDTNRHSDSWWGGFGISNQTSTDFASLSDQFKSAAGGGHESANYAVVYSYDGAFYYINPTHAGAEGSSVEGFYVTNAAYAADAIVNGDGMTAGSFAKGDWFKLIVKGEKPDGSVSTVEYYLADYRSENESDHYYLDTWQWVDLRPLGTVTKISFAFDGSRKNSYGLTTPTYFCMDDFGGTREIFDAPTQLAGTSKPAFVNLREIFNLDDDASSVAFELEDAYDTDKASLTIDGENLCIEGLQDQTALETVVSAMQRGKLQFACIPIEIDEAKAGVALLPEEPQVRIFPIPATDVLNIRTAMTGYTATVYTAEGVQAMAETNCNGNITLPVSQLAKGVYVLVLRNEARTVVERFIVK</sequence>
<organism evidence="2 3">
    <name type="scientific">Candidatus Limisoma intestinavium</name>
    <dbReference type="NCBI Taxonomy" id="2840856"/>
    <lineage>
        <taxon>Bacteria</taxon>
        <taxon>Pseudomonadati</taxon>
        <taxon>Bacteroidota</taxon>
        <taxon>Bacteroidia</taxon>
        <taxon>Bacteroidales</taxon>
        <taxon>Candidatus Limisoma</taxon>
    </lineage>
</organism>
<evidence type="ECO:0000313" key="3">
    <source>
        <dbReference type="Proteomes" id="UP000824076"/>
    </source>
</evidence>
<comment type="caution">
    <text evidence="2">The sequence shown here is derived from an EMBL/GenBank/DDBJ whole genome shotgun (WGS) entry which is preliminary data.</text>
</comment>
<dbReference type="Pfam" id="PF18962">
    <property type="entry name" value="Por_Secre_tail"/>
    <property type="match status" value="1"/>
</dbReference>
<reference evidence="2" key="1">
    <citation type="submission" date="2020-10" db="EMBL/GenBank/DDBJ databases">
        <authorList>
            <person name="Gilroy R."/>
        </authorList>
    </citation>
    <scope>NUCLEOTIDE SEQUENCE</scope>
    <source>
        <strain evidence="2">17073</strain>
    </source>
</reference>
<accession>A0A9D1LHD6</accession>
<dbReference type="InterPro" id="IPR027828">
    <property type="entry name" value="DUF4465"/>
</dbReference>
<dbReference type="Gene3D" id="2.60.40.10">
    <property type="entry name" value="Immunoglobulins"/>
    <property type="match status" value="1"/>
</dbReference>
<protein>
    <submittedName>
        <fullName evidence="2">DUF4465 domain-containing protein</fullName>
    </submittedName>
</protein>
<dbReference type="Proteomes" id="UP000824076">
    <property type="component" value="Unassembled WGS sequence"/>
</dbReference>
<dbReference type="InterPro" id="IPR013783">
    <property type="entry name" value="Ig-like_fold"/>
</dbReference>
<proteinExistence type="predicted"/>
<evidence type="ECO:0000313" key="2">
    <source>
        <dbReference type="EMBL" id="HIU39640.1"/>
    </source>
</evidence>
<dbReference type="Gene3D" id="2.60.120.1350">
    <property type="entry name" value="Protein of unknown function DUF4465"/>
    <property type="match status" value="1"/>
</dbReference>
<dbReference type="NCBIfam" id="TIGR04183">
    <property type="entry name" value="Por_Secre_tail"/>
    <property type="match status" value="1"/>
</dbReference>
<feature type="domain" description="Secretion system C-terminal sorting" evidence="1">
    <location>
        <begin position="1016"/>
        <end position="1085"/>
    </location>
</feature>
<dbReference type="Pfam" id="PF14717">
    <property type="entry name" value="DUF4465"/>
    <property type="match status" value="1"/>
</dbReference>
<dbReference type="SUPFAM" id="SSF51126">
    <property type="entry name" value="Pectin lyase-like"/>
    <property type="match status" value="1"/>
</dbReference>
<dbReference type="InterPro" id="IPR011050">
    <property type="entry name" value="Pectin_lyase_fold/virulence"/>
</dbReference>
<gene>
    <name evidence="2" type="ORF">IAD18_08255</name>
</gene>
<dbReference type="EMBL" id="DVMS01000232">
    <property type="protein sequence ID" value="HIU39640.1"/>
    <property type="molecule type" value="Genomic_DNA"/>
</dbReference>